<keyword evidence="5 6" id="KW-0472">Membrane</keyword>
<name>A0A397TW02_9GLOM</name>
<dbReference type="Pfam" id="PF01184">
    <property type="entry name" value="Gpr1_Fun34_YaaH"/>
    <property type="match status" value="1"/>
</dbReference>
<evidence type="ECO:0000313" key="7">
    <source>
        <dbReference type="EMBL" id="RIA99044.1"/>
    </source>
</evidence>
<keyword evidence="4 6" id="KW-1133">Transmembrane helix</keyword>
<dbReference type="GO" id="GO:0005886">
    <property type="term" value="C:plasma membrane"/>
    <property type="evidence" value="ECO:0007669"/>
    <property type="project" value="TreeGrafter"/>
</dbReference>
<comment type="subcellular location">
    <subcellularLocation>
        <location evidence="1">Membrane</location>
        <topology evidence="1">Multi-pass membrane protein</topology>
    </subcellularLocation>
</comment>
<evidence type="ECO:0000256" key="1">
    <source>
        <dbReference type="ARBA" id="ARBA00004141"/>
    </source>
</evidence>
<reference evidence="7 8" key="1">
    <citation type="submission" date="2018-06" db="EMBL/GenBank/DDBJ databases">
        <title>Comparative genomics reveals the genomic features of Rhizophagus irregularis, R. cerebriforme, R. diaphanum and Gigaspora rosea, and their symbiotic lifestyle signature.</title>
        <authorList>
            <person name="Morin E."/>
            <person name="San Clemente H."/>
            <person name="Chen E.C.H."/>
            <person name="De La Providencia I."/>
            <person name="Hainaut M."/>
            <person name="Kuo A."/>
            <person name="Kohler A."/>
            <person name="Murat C."/>
            <person name="Tang N."/>
            <person name="Roy S."/>
            <person name="Loubradou J."/>
            <person name="Henrissat B."/>
            <person name="Grigoriev I.V."/>
            <person name="Corradi N."/>
            <person name="Roux C."/>
            <person name="Martin F.M."/>
        </authorList>
    </citation>
    <scope>NUCLEOTIDE SEQUENCE [LARGE SCALE GENOMIC DNA]</scope>
    <source>
        <strain evidence="7 8">DAOM 227022</strain>
    </source>
</reference>
<evidence type="ECO:0000256" key="3">
    <source>
        <dbReference type="ARBA" id="ARBA00022692"/>
    </source>
</evidence>
<dbReference type="EMBL" id="QKYT01000008">
    <property type="protein sequence ID" value="RIA99044.1"/>
    <property type="molecule type" value="Genomic_DNA"/>
</dbReference>
<evidence type="ECO:0000256" key="6">
    <source>
        <dbReference type="SAM" id="Phobius"/>
    </source>
</evidence>
<accession>A0A397TW02</accession>
<comment type="caution">
    <text evidence="7">The sequence shown here is derived from an EMBL/GenBank/DDBJ whole genome shotgun (WGS) entry which is preliminary data.</text>
</comment>
<evidence type="ECO:0000313" key="8">
    <source>
        <dbReference type="Proteomes" id="UP000265703"/>
    </source>
</evidence>
<dbReference type="NCBIfam" id="NF038013">
    <property type="entry name" value="AceTr_1"/>
    <property type="match status" value="1"/>
</dbReference>
<evidence type="ECO:0000256" key="2">
    <source>
        <dbReference type="ARBA" id="ARBA00005587"/>
    </source>
</evidence>
<dbReference type="STRING" id="658196.A0A397TW02"/>
<comment type="similarity">
    <text evidence="2">Belongs to the acetate uptake transporter (AceTr) (TC 2.A.96) family.</text>
</comment>
<protein>
    <recommendedName>
        <fullName evidence="9">GPR1/FUN34/yaaH family-domain-containing protein</fullName>
    </recommendedName>
</protein>
<evidence type="ECO:0008006" key="9">
    <source>
        <dbReference type="Google" id="ProtNLM"/>
    </source>
</evidence>
<feature type="transmembrane region" description="Helical" evidence="6">
    <location>
        <begin position="61"/>
        <end position="80"/>
    </location>
</feature>
<dbReference type="OrthoDB" id="3648309at2759"/>
<keyword evidence="3 6" id="KW-0812">Transmembrane</keyword>
<dbReference type="InterPro" id="IPR000791">
    <property type="entry name" value="Gpr1/Fun34/SatP-like"/>
</dbReference>
<dbReference type="PANTHER" id="PTHR31123">
    <property type="entry name" value="ACCUMULATION OF DYADS PROTEIN 2-RELATED"/>
    <property type="match status" value="1"/>
</dbReference>
<sequence>MSFIEEGKEGKYEIHKEIEKTKYLASKIANPGPLGLCSFALTTFVMSINSAGSSDLPLPNIVIGLALFYGGLVQLLAGMWNFMVGNTFGATAASSYGAFWLSYAANFIFRLTDFDVPGNPFAVDHAVGIYLLGWTIFTFLLTLAVLKTNGATLLMFFFLNISLIFLTLGKFFLLSEDAKGPNVLTRIGGVFGILSSLMAWYNAFAELITLENSYFKLPVYDLSRKNI</sequence>
<proteinExistence type="inferred from homology"/>
<dbReference type="AlphaFoldDB" id="A0A397TW02"/>
<organism evidence="7 8">
    <name type="scientific">Glomus cerebriforme</name>
    <dbReference type="NCBI Taxonomy" id="658196"/>
    <lineage>
        <taxon>Eukaryota</taxon>
        <taxon>Fungi</taxon>
        <taxon>Fungi incertae sedis</taxon>
        <taxon>Mucoromycota</taxon>
        <taxon>Glomeromycotina</taxon>
        <taxon>Glomeromycetes</taxon>
        <taxon>Glomerales</taxon>
        <taxon>Glomeraceae</taxon>
        <taxon>Glomus</taxon>
    </lineage>
</organism>
<dbReference type="Proteomes" id="UP000265703">
    <property type="component" value="Unassembled WGS sequence"/>
</dbReference>
<feature type="transmembrane region" description="Helical" evidence="6">
    <location>
        <begin position="187"/>
        <end position="208"/>
    </location>
</feature>
<dbReference type="GO" id="GO:0015123">
    <property type="term" value="F:acetate transmembrane transporter activity"/>
    <property type="evidence" value="ECO:0007669"/>
    <property type="project" value="TreeGrafter"/>
</dbReference>
<feature type="transmembrane region" description="Helical" evidence="6">
    <location>
        <begin position="153"/>
        <end position="175"/>
    </location>
</feature>
<evidence type="ECO:0000256" key="5">
    <source>
        <dbReference type="ARBA" id="ARBA00023136"/>
    </source>
</evidence>
<gene>
    <name evidence="7" type="ORF">C1645_748368</name>
</gene>
<evidence type="ECO:0000256" key="4">
    <source>
        <dbReference type="ARBA" id="ARBA00022989"/>
    </source>
</evidence>
<feature type="transmembrane region" description="Helical" evidence="6">
    <location>
        <begin position="28"/>
        <end position="49"/>
    </location>
</feature>
<keyword evidence="8" id="KW-1185">Reference proteome</keyword>
<dbReference type="InterPro" id="IPR051633">
    <property type="entry name" value="AceTr"/>
</dbReference>
<feature type="transmembrane region" description="Helical" evidence="6">
    <location>
        <begin position="87"/>
        <end position="109"/>
    </location>
</feature>
<feature type="transmembrane region" description="Helical" evidence="6">
    <location>
        <begin position="129"/>
        <end position="146"/>
    </location>
</feature>
<dbReference type="PANTHER" id="PTHR31123:SF1">
    <property type="entry name" value="ACCUMULATION OF DYADS PROTEIN 2-RELATED"/>
    <property type="match status" value="1"/>
</dbReference>